<protein>
    <recommendedName>
        <fullName evidence="4">Secreted protein</fullName>
    </recommendedName>
</protein>
<evidence type="ECO:0000313" key="2">
    <source>
        <dbReference type="EMBL" id="PYH94804.1"/>
    </source>
</evidence>
<proteinExistence type="predicted"/>
<dbReference type="Proteomes" id="UP000247810">
    <property type="component" value="Unassembled WGS sequence"/>
</dbReference>
<evidence type="ECO:0000313" key="3">
    <source>
        <dbReference type="Proteomes" id="UP000247810"/>
    </source>
</evidence>
<accession>A0A319DCC1</accession>
<feature type="signal peptide" evidence="1">
    <location>
        <begin position="1"/>
        <end position="15"/>
    </location>
</feature>
<keyword evidence="1" id="KW-0732">Signal</keyword>
<name>A0A319DCC1_9EURO</name>
<organism evidence="2 3">
    <name type="scientific">Aspergillus ellipticus CBS 707.79</name>
    <dbReference type="NCBI Taxonomy" id="1448320"/>
    <lineage>
        <taxon>Eukaryota</taxon>
        <taxon>Fungi</taxon>
        <taxon>Dikarya</taxon>
        <taxon>Ascomycota</taxon>
        <taxon>Pezizomycotina</taxon>
        <taxon>Eurotiomycetes</taxon>
        <taxon>Eurotiomycetidae</taxon>
        <taxon>Eurotiales</taxon>
        <taxon>Aspergillaceae</taxon>
        <taxon>Aspergillus</taxon>
        <taxon>Aspergillus subgen. Circumdati</taxon>
    </lineage>
</organism>
<keyword evidence="3" id="KW-1185">Reference proteome</keyword>
<dbReference type="AlphaFoldDB" id="A0A319DCC1"/>
<dbReference type="EMBL" id="KZ825865">
    <property type="protein sequence ID" value="PYH94804.1"/>
    <property type="molecule type" value="Genomic_DNA"/>
</dbReference>
<gene>
    <name evidence="2" type="ORF">BO71DRAFT_221024</name>
</gene>
<evidence type="ECO:0000256" key="1">
    <source>
        <dbReference type="SAM" id="SignalP"/>
    </source>
</evidence>
<reference evidence="2 3" key="1">
    <citation type="submission" date="2018-02" db="EMBL/GenBank/DDBJ databases">
        <title>The genomes of Aspergillus section Nigri reveals drivers in fungal speciation.</title>
        <authorList>
            <consortium name="DOE Joint Genome Institute"/>
            <person name="Vesth T.C."/>
            <person name="Nybo J."/>
            <person name="Theobald S."/>
            <person name="Brandl J."/>
            <person name="Frisvad J.C."/>
            <person name="Nielsen K.F."/>
            <person name="Lyhne E.K."/>
            <person name="Kogle M.E."/>
            <person name="Kuo A."/>
            <person name="Riley R."/>
            <person name="Clum A."/>
            <person name="Nolan M."/>
            <person name="Lipzen A."/>
            <person name="Salamov A."/>
            <person name="Henrissat B."/>
            <person name="Wiebenga A."/>
            <person name="De vries R.P."/>
            <person name="Grigoriev I.V."/>
            <person name="Mortensen U.H."/>
            <person name="Andersen M.R."/>
            <person name="Baker S.E."/>
        </authorList>
    </citation>
    <scope>NUCLEOTIDE SEQUENCE [LARGE SCALE GENOMIC DNA]</scope>
    <source>
        <strain evidence="2 3">CBS 707.79</strain>
    </source>
</reference>
<sequence length="72" mass="8075">MRLCLWFDLFSIASGFPVRSTAFGVAFHGEFSSSELRYSNCGPSVIWTYETVVLLSVLARTTNRARLVGRRA</sequence>
<feature type="chain" id="PRO_5016250202" description="Secreted protein" evidence="1">
    <location>
        <begin position="16"/>
        <end position="72"/>
    </location>
</feature>
<evidence type="ECO:0008006" key="4">
    <source>
        <dbReference type="Google" id="ProtNLM"/>
    </source>
</evidence>
<dbReference type="VEuPathDB" id="FungiDB:BO71DRAFT_221024"/>